<keyword evidence="11 18" id="KW-0812">Transmembrane</keyword>
<evidence type="ECO:0000256" key="17">
    <source>
        <dbReference type="ARBA" id="ARBA00023264"/>
    </source>
</evidence>
<keyword evidence="14" id="KW-0443">Lipid metabolism</keyword>
<reference evidence="20" key="1">
    <citation type="submission" date="2020-04" db="EMBL/GenBank/DDBJ databases">
        <authorList>
            <person name="Zhang T."/>
        </authorList>
    </citation>
    <scope>NUCLEOTIDE SEQUENCE</scope>
    <source>
        <strain evidence="20">HKST-UBA01</strain>
    </source>
</reference>
<evidence type="ECO:0000256" key="7">
    <source>
        <dbReference type="ARBA" id="ARBA00019373"/>
    </source>
</evidence>
<dbReference type="AlphaFoldDB" id="A0A956M131"/>
<dbReference type="EMBL" id="JAGQHR010000259">
    <property type="protein sequence ID" value="MCA9727911.1"/>
    <property type="molecule type" value="Genomic_DNA"/>
</dbReference>
<dbReference type="GO" id="GO:0004605">
    <property type="term" value="F:phosphatidate cytidylyltransferase activity"/>
    <property type="evidence" value="ECO:0007669"/>
    <property type="project" value="UniProtKB-EC"/>
</dbReference>
<keyword evidence="17" id="KW-1208">Phospholipid metabolism</keyword>
<evidence type="ECO:0000256" key="13">
    <source>
        <dbReference type="ARBA" id="ARBA00022989"/>
    </source>
</evidence>
<feature type="transmembrane region" description="Helical" evidence="19">
    <location>
        <begin position="108"/>
        <end position="128"/>
    </location>
</feature>
<feature type="transmembrane region" description="Helical" evidence="19">
    <location>
        <begin position="148"/>
        <end position="166"/>
    </location>
</feature>
<evidence type="ECO:0000256" key="14">
    <source>
        <dbReference type="ARBA" id="ARBA00023098"/>
    </source>
</evidence>
<keyword evidence="13 19" id="KW-1133">Transmembrane helix</keyword>
<evidence type="ECO:0000256" key="11">
    <source>
        <dbReference type="ARBA" id="ARBA00022692"/>
    </source>
</evidence>
<evidence type="ECO:0000256" key="2">
    <source>
        <dbReference type="ARBA" id="ARBA00004651"/>
    </source>
</evidence>
<evidence type="ECO:0000256" key="10">
    <source>
        <dbReference type="ARBA" id="ARBA00022679"/>
    </source>
</evidence>
<keyword evidence="16" id="KW-0594">Phospholipid biosynthesis</keyword>
<feature type="transmembrane region" description="Helical" evidence="19">
    <location>
        <begin position="12"/>
        <end position="40"/>
    </location>
</feature>
<keyword evidence="12 18" id="KW-0548">Nucleotidyltransferase</keyword>
<evidence type="ECO:0000256" key="9">
    <source>
        <dbReference type="ARBA" id="ARBA00022516"/>
    </source>
</evidence>
<evidence type="ECO:0000256" key="18">
    <source>
        <dbReference type="RuleBase" id="RU003938"/>
    </source>
</evidence>
<protein>
    <recommendedName>
        <fullName evidence="7 18">Phosphatidate cytidylyltransferase</fullName>
        <ecNumber evidence="6 18">2.7.7.41</ecNumber>
    </recommendedName>
</protein>
<comment type="caution">
    <text evidence="20">The sequence shown here is derived from an EMBL/GenBank/DDBJ whole genome shotgun (WGS) entry which is preliminary data.</text>
</comment>
<feature type="transmembrane region" description="Helical" evidence="19">
    <location>
        <begin position="82"/>
        <end position="101"/>
    </location>
</feature>
<evidence type="ECO:0000256" key="5">
    <source>
        <dbReference type="ARBA" id="ARBA00010185"/>
    </source>
</evidence>
<dbReference type="PROSITE" id="PS01315">
    <property type="entry name" value="CDS"/>
    <property type="match status" value="1"/>
</dbReference>
<comment type="pathway">
    <text evidence="4">Lipid metabolism.</text>
</comment>
<dbReference type="EC" id="2.7.7.41" evidence="6 18"/>
<gene>
    <name evidence="20" type="ORF">KC729_09535</name>
</gene>
<keyword evidence="15 19" id="KW-0472">Membrane</keyword>
<comment type="subcellular location">
    <subcellularLocation>
        <location evidence="2">Cell membrane</location>
        <topology evidence="2">Multi-pass membrane protein</topology>
    </subcellularLocation>
</comment>
<comment type="pathway">
    <text evidence="3 18">Phospholipid metabolism; CDP-diacylglycerol biosynthesis; CDP-diacylglycerol from sn-glycerol 3-phosphate: step 3/3.</text>
</comment>
<feature type="transmembrane region" description="Helical" evidence="19">
    <location>
        <begin position="212"/>
        <end position="232"/>
    </location>
</feature>
<dbReference type="Proteomes" id="UP000697710">
    <property type="component" value="Unassembled WGS sequence"/>
</dbReference>
<keyword evidence="9" id="KW-0444">Lipid biosynthesis</keyword>
<feature type="transmembrane region" description="Helical" evidence="19">
    <location>
        <begin position="187"/>
        <end position="206"/>
    </location>
</feature>
<reference evidence="20" key="2">
    <citation type="journal article" date="2021" name="Microbiome">
        <title>Successional dynamics and alternative stable states in a saline activated sludge microbial community over 9 years.</title>
        <authorList>
            <person name="Wang Y."/>
            <person name="Ye J."/>
            <person name="Ju F."/>
            <person name="Liu L."/>
            <person name="Boyd J.A."/>
            <person name="Deng Y."/>
            <person name="Parks D.H."/>
            <person name="Jiang X."/>
            <person name="Yin X."/>
            <person name="Woodcroft B.J."/>
            <person name="Tyson G.W."/>
            <person name="Hugenholtz P."/>
            <person name="Polz M.F."/>
            <person name="Zhang T."/>
        </authorList>
    </citation>
    <scope>NUCLEOTIDE SEQUENCE</scope>
    <source>
        <strain evidence="20">HKST-UBA01</strain>
    </source>
</reference>
<evidence type="ECO:0000256" key="4">
    <source>
        <dbReference type="ARBA" id="ARBA00005189"/>
    </source>
</evidence>
<name>A0A956M131_UNCEI</name>
<evidence type="ECO:0000313" key="21">
    <source>
        <dbReference type="Proteomes" id="UP000697710"/>
    </source>
</evidence>
<accession>A0A956M131</accession>
<dbReference type="InterPro" id="IPR000374">
    <property type="entry name" value="PC_trans"/>
</dbReference>
<comment type="catalytic activity">
    <reaction evidence="1 18">
        <text>a 1,2-diacyl-sn-glycero-3-phosphate + CTP + H(+) = a CDP-1,2-diacyl-sn-glycerol + diphosphate</text>
        <dbReference type="Rhea" id="RHEA:16229"/>
        <dbReference type="ChEBI" id="CHEBI:15378"/>
        <dbReference type="ChEBI" id="CHEBI:33019"/>
        <dbReference type="ChEBI" id="CHEBI:37563"/>
        <dbReference type="ChEBI" id="CHEBI:58332"/>
        <dbReference type="ChEBI" id="CHEBI:58608"/>
        <dbReference type="EC" id="2.7.7.41"/>
    </reaction>
</comment>
<sequence>MTGSLGRRALTVLLLGPVFLGLVLAGPTVFASGLAILVGLAAWELHRILKKLGYGTVPVLPVLAVAVYVANLAGVLGPGETTLVAVGWGSALGVLYIPPSVRRTRSGLAVGVAQLCAAAYLGILPSFLVRLYESGFRGTAPPGTGADWLFLAVFLIWACDTGAYVVGSLWGRHHLWPAVSPKKTWEGWVGGAVAAITAAVGLGGVLQSGLAMPAAVGLGFCVAVVAALGDLVESRLKRSASLKDSGSLLPGHGGVLDRFDSLFFAAPLFYYYLSAFGR</sequence>
<dbReference type="Pfam" id="PF01148">
    <property type="entry name" value="CTP_transf_1"/>
    <property type="match status" value="1"/>
</dbReference>
<evidence type="ECO:0000256" key="8">
    <source>
        <dbReference type="ARBA" id="ARBA00022475"/>
    </source>
</evidence>
<evidence type="ECO:0000256" key="12">
    <source>
        <dbReference type="ARBA" id="ARBA00022695"/>
    </source>
</evidence>
<dbReference type="PANTHER" id="PTHR46382">
    <property type="entry name" value="PHOSPHATIDATE CYTIDYLYLTRANSFERASE"/>
    <property type="match status" value="1"/>
</dbReference>
<keyword evidence="8" id="KW-1003">Cell membrane</keyword>
<dbReference type="GO" id="GO:0005886">
    <property type="term" value="C:plasma membrane"/>
    <property type="evidence" value="ECO:0007669"/>
    <property type="project" value="UniProtKB-SubCell"/>
</dbReference>
<proteinExistence type="inferred from homology"/>
<dbReference type="PANTHER" id="PTHR46382:SF1">
    <property type="entry name" value="PHOSPHATIDATE CYTIDYLYLTRANSFERASE"/>
    <property type="match status" value="1"/>
</dbReference>
<evidence type="ECO:0000313" key="20">
    <source>
        <dbReference type="EMBL" id="MCA9727911.1"/>
    </source>
</evidence>
<evidence type="ECO:0000256" key="16">
    <source>
        <dbReference type="ARBA" id="ARBA00023209"/>
    </source>
</evidence>
<comment type="similarity">
    <text evidence="5 18">Belongs to the CDS family.</text>
</comment>
<evidence type="ECO:0000256" key="1">
    <source>
        <dbReference type="ARBA" id="ARBA00001698"/>
    </source>
</evidence>
<evidence type="ECO:0000256" key="6">
    <source>
        <dbReference type="ARBA" id="ARBA00012487"/>
    </source>
</evidence>
<keyword evidence="10 18" id="KW-0808">Transferase</keyword>
<feature type="transmembrane region" description="Helical" evidence="19">
    <location>
        <begin position="52"/>
        <end position="70"/>
    </location>
</feature>
<organism evidence="20 21">
    <name type="scientific">Eiseniibacteriota bacterium</name>
    <dbReference type="NCBI Taxonomy" id="2212470"/>
    <lineage>
        <taxon>Bacteria</taxon>
        <taxon>Candidatus Eiseniibacteriota</taxon>
    </lineage>
</organism>
<evidence type="ECO:0000256" key="15">
    <source>
        <dbReference type="ARBA" id="ARBA00023136"/>
    </source>
</evidence>
<dbReference type="GO" id="GO:0016024">
    <property type="term" value="P:CDP-diacylglycerol biosynthetic process"/>
    <property type="evidence" value="ECO:0007669"/>
    <property type="project" value="TreeGrafter"/>
</dbReference>
<evidence type="ECO:0000256" key="3">
    <source>
        <dbReference type="ARBA" id="ARBA00005119"/>
    </source>
</evidence>
<evidence type="ECO:0000256" key="19">
    <source>
        <dbReference type="SAM" id="Phobius"/>
    </source>
</evidence>